<feature type="compositionally biased region" description="Low complexity" evidence="1">
    <location>
        <begin position="178"/>
        <end position="192"/>
    </location>
</feature>
<feature type="region of interest" description="Disordered" evidence="1">
    <location>
        <begin position="1"/>
        <end position="44"/>
    </location>
</feature>
<organism evidence="2 3">
    <name type="scientific">Eschrichtius robustus</name>
    <name type="common">California gray whale</name>
    <name type="synonym">Eschrichtius gibbosus</name>
    <dbReference type="NCBI Taxonomy" id="9764"/>
    <lineage>
        <taxon>Eukaryota</taxon>
        <taxon>Metazoa</taxon>
        <taxon>Chordata</taxon>
        <taxon>Craniata</taxon>
        <taxon>Vertebrata</taxon>
        <taxon>Euteleostomi</taxon>
        <taxon>Mammalia</taxon>
        <taxon>Eutheria</taxon>
        <taxon>Laurasiatheria</taxon>
        <taxon>Artiodactyla</taxon>
        <taxon>Whippomorpha</taxon>
        <taxon>Cetacea</taxon>
        <taxon>Mysticeti</taxon>
        <taxon>Eschrichtiidae</taxon>
        <taxon>Eschrichtius</taxon>
    </lineage>
</organism>
<accession>A0AB34HVD4</accession>
<feature type="region of interest" description="Disordered" evidence="1">
    <location>
        <begin position="64"/>
        <end position="97"/>
    </location>
</feature>
<reference evidence="2 3" key="1">
    <citation type="submission" date="2022-11" db="EMBL/GenBank/DDBJ databases">
        <title>Whole genome sequence of Eschrichtius robustus ER-17-0199.</title>
        <authorList>
            <person name="Bruniche-Olsen A."/>
            <person name="Black A.N."/>
            <person name="Fields C.J."/>
            <person name="Walden K."/>
            <person name="Dewoody J.A."/>
        </authorList>
    </citation>
    <scope>NUCLEOTIDE SEQUENCE [LARGE SCALE GENOMIC DNA]</scope>
    <source>
        <strain evidence="2">ER-17-0199</strain>
        <tissue evidence="2">Blubber</tissue>
    </source>
</reference>
<gene>
    <name evidence="2" type="ORF">J1605_002072</name>
</gene>
<evidence type="ECO:0000313" key="2">
    <source>
        <dbReference type="EMBL" id="KAJ8796802.1"/>
    </source>
</evidence>
<dbReference type="AlphaFoldDB" id="A0AB34HVD4"/>
<comment type="caution">
    <text evidence="2">The sequence shown here is derived from an EMBL/GenBank/DDBJ whole genome shotgun (WGS) entry which is preliminary data.</text>
</comment>
<keyword evidence="3" id="KW-1185">Reference proteome</keyword>
<feature type="compositionally biased region" description="Basic and acidic residues" evidence="1">
    <location>
        <begin position="205"/>
        <end position="216"/>
    </location>
</feature>
<dbReference type="PANTHER" id="PTHR35820:SF1">
    <property type="entry name" value="SPERM MITOCHONDRIAL-ASSOCIATED CYSTEINE-RICH PROTEIN"/>
    <property type="match status" value="1"/>
</dbReference>
<protein>
    <submittedName>
        <fullName evidence="2">Uncharacterized protein</fullName>
    </submittedName>
</protein>
<dbReference type="EMBL" id="JAIQCJ010000330">
    <property type="protein sequence ID" value="KAJ8796802.1"/>
    <property type="molecule type" value="Genomic_DNA"/>
</dbReference>
<evidence type="ECO:0000313" key="3">
    <source>
        <dbReference type="Proteomes" id="UP001159641"/>
    </source>
</evidence>
<feature type="region of interest" description="Disordered" evidence="1">
    <location>
        <begin position="169"/>
        <end position="224"/>
    </location>
</feature>
<sequence>MPKGNVLGGDVWKQPGEPLDGSSGYPLATGMRTAPVETAQPGLGRMEPDILDFLVDRRLPTVSPGALATERESSGDAKPSGPQRVVTPVCPQPTSSSTVTAFSDSWWWLLPPEKPHDEGPPKLEKMCDQPKCNPSCPPKCNPCCPPKPPCYIQPTCCCLEPKPERTCLNKETDPTAPQTQNNNSLSQQQSQSPKLEPKSGPPEAEAAKQVDCHKQVDGAMPTTW</sequence>
<dbReference type="PANTHER" id="PTHR35820">
    <property type="entry name" value="SPERM MITOCHONDRIAL-ASSOCIATED CYSTEINE-RICH PROTEIN"/>
    <property type="match status" value="1"/>
</dbReference>
<dbReference type="Proteomes" id="UP001159641">
    <property type="component" value="Unassembled WGS sequence"/>
</dbReference>
<dbReference type="InterPro" id="IPR039347">
    <property type="entry name" value="SMCP"/>
</dbReference>
<proteinExistence type="predicted"/>
<evidence type="ECO:0000256" key="1">
    <source>
        <dbReference type="SAM" id="MobiDB-lite"/>
    </source>
</evidence>
<name>A0AB34HVD4_ESCRO</name>